<organism evidence="1 2">
    <name type="scientific">Setaria viridis</name>
    <name type="common">Green bristlegrass</name>
    <name type="synonym">Setaria italica subsp. viridis</name>
    <dbReference type="NCBI Taxonomy" id="4556"/>
    <lineage>
        <taxon>Eukaryota</taxon>
        <taxon>Viridiplantae</taxon>
        <taxon>Streptophyta</taxon>
        <taxon>Embryophyta</taxon>
        <taxon>Tracheophyta</taxon>
        <taxon>Spermatophyta</taxon>
        <taxon>Magnoliopsida</taxon>
        <taxon>Liliopsida</taxon>
        <taxon>Poales</taxon>
        <taxon>Poaceae</taxon>
        <taxon>PACMAD clade</taxon>
        <taxon>Panicoideae</taxon>
        <taxon>Panicodae</taxon>
        <taxon>Paniceae</taxon>
        <taxon>Cenchrinae</taxon>
        <taxon>Setaria</taxon>
    </lineage>
</organism>
<evidence type="ECO:0000313" key="1">
    <source>
        <dbReference type="EMBL" id="TKW11168.1"/>
    </source>
</evidence>
<dbReference type="Gramene" id="TKW11168">
    <property type="protein sequence ID" value="TKW11168"/>
    <property type="gene ID" value="SEVIR_6G216400v2"/>
</dbReference>
<protein>
    <submittedName>
        <fullName evidence="1">Uncharacterized protein</fullName>
    </submittedName>
</protein>
<proteinExistence type="predicted"/>
<name>A0A4U6U6G5_SETVI</name>
<accession>A0A4U6U6G5</accession>
<evidence type="ECO:0000313" key="2">
    <source>
        <dbReference type="Proteomes" id="UP000298652"/>
    </source>
</evidence>
<reference evidence="1" key="1">
    <citation type="submission" date="2019-03" db="EMBL/GenBank/DDBJ databases">
        <title>WGS assembly of Setaria viridis.</title>
        <authorList>
            <person name="Huang P."/>
            <person name="Jenkins J."/>
            <person name="Grimwood J."/>
            <person name="Barry K."/>
            <person name="Healey A."/>
            <person name="Mamidi S."/>
            <person name="Sreedasyam A."/>
            <person name="Shu S."/>
            <person name="Feldman M."/>
            <person name="Wu J."/>
            <person name="Yu Y."/>
            <person name="Chen C."/>
            <person name="Johnson J."/>
            <person name="Rokhsar D."/>
            <person name="Baxter I."/>
            <person name="Schmutz J."/>
            <person name="Brutnell T."/>
            <person name="Kellogg E."/>
        </authorList>
    </citation>
    <scope>NUCLEOTIDE SEQUENCE [LARGE SCALE GENOMIC DNA]</scope>
</reference>
<dbReference type="Proteomes" id="UP000298652">
    <property type="component" value="Chromosome 6"/>
</dbReference>
<sequence length="112" mass="13177">MRIWWEYSILLMVDGWLCFKHPGEFSAVKLASKIRIHLRSLTKIAVPTNHKSYRQRFALQSRLQYNSNIASRSKVRDKWSARNANQIESSHKFCMVLYQLRSQRSPFCAGSD</sequence>
<dbReference type="EMBL" id="CM016557">
    <property type="protein sequence ID" value="TKW11168.1"/>
    <property type="molecule type" value="Genomic_DNA"/>
</dbReference>
<keyword evidence="2" id="KW-1185">Reference proteome</keyword>
<gene>
    <name evidence="1" type="ORF">SEVIR_6G216400v2</name>
</gene>
<dbReference type="AlphaFoldDB" id="A0A4U6U6G5"/>